<dbReference type="InterPro" id="IPR020056">
    <property type="entry name" value="Rbsml_bL25/Gln-tRNA_synth_N"/>
</dbReference>
<reference evidence="9 10" key="1">
    <citation type="submission" date="2018-06" db="EMBL/GenBank/DDBJ databases">
        <title>Extensive metabolic versatility and redundancy in microbially diverse, dynamic hydrothermal sediments.</title>
        <authorList>
            <person name="Dombrowski N."/>
            <person name="Teske A."/>
            <person name="Baker B.J."/>
        </authorList>
    </citation>
    <scope>NUCLEOTIDE SEQUENCE [LARGE SCALE GENOMIC DNA]</scope>
    <source>
        <strain evidence="9">B3_G15</strain>
    </source>
</reference>
<accession>A0A662DGB0</accession>
<evidence type="ECO:0000256" key="6">
    <source>
        <dbReference type="SAM" id="MobiDB-lite"/>
    </source>
</evidence>
<dbReference type="Gene3D" id="2.170.120.20">
    <property type="entry name" value="Ribosomal protein L25, beta domain"/>
    <property type="match status" value="1"/>
</dbReference>
<comment type="subunit">
    <text evidence="5">Part of the 50S ribosomal subunit; part of the 5S rRNA/L5/L18/L25 subcomplex. Contacts the 5S rRNA. Binds to the 5S rRNA independently of L5 and L18.</text>
</comment>
<dbReference type="HAMAP" id="MF_01334">
    <property type="entry name" value="Ribosomal_bL25_CTC"/>
    <property type="match status" value="1"/>
</dbReference>
<dbReference type="GO" id="GO:0008097">
    <property type="term" value="F:5S rRNA binding"/>
    <property type="evidence" value="ECO:0007669"/>
    <property type="project" value="InterPro"/>
</dbReference>
<dbReference type="SUPFAM" id="SSF50715">
    <property type="entry name" value="Ribosomal protein L25-like"/>
    <property type="match status" value="1"/>
</dbReference>
<dbReference type="Gene3D" id="2.40.240.10">
    <property type="entry name" value="Ribosomal Protein L25, Chain P"/>
    <property type="match status" value="1"/>
</dbReference>
<evidence type="ECO:0000256" key="1">
    <source>
        <dbReference type="ARBA" id="ARBA00022730"/>
    </source>
</evidence>
<evidence type="ECO:0000256" key="5">
    <source>
        <dbReference type="HAMAP-Rule" id="MF_01334"/>
    </source>
</evidence>
<organism evidence="9 10">
    <name type="scientific">Aerophobetes bacterium</name>
    <dbReference type="NCBI Taxonomy" id="2030807"/>
    <lineage>
        <taxon>Bacteria</taxon>
        <taxon>Candidatus Aerophobota</taxon>
    </lineage>
</organism>
<dbReference type="EMBL" id="QMQA01000025">
    <property type="protein sequence ID" value="RLE14884.1"/>
    <property type="molecule type" value="Genomic_DNA"/>
</dbReference>
<name>A0A662DGB0_UNCAE</name>
<feature type="region of interest" description="Disordered" evidence="6">
    <location>
        <begin position="210"/>
        <end position="230"/>
    </location>
</feature>
<dbReference type="PANTHER" id="PTHR33284:SF1">
    <property type="entry name" value="RIBOSOMAL PROTEIN L25_GLN-TRNA SYNTHETASE, ANTI-CODON-BINDING DOMAIN-CONTAINING PROTEIN"/>
    <property type="match status" value="1"/>
</dbReference>
<dbReference type="InterPro" id="IPR020057">
    <property type="entry name" value="Ribosomal_bL25_b-dom"/>
</dbReference>
<keyword evidence="2 5" id="KW-0694">RNA-binding</keyword>
<gene>
    <name evidence="5" type="primary">rplY</name>
    <name evidence="5" type="synonym">ctc</name>
    <name evidence="9" type="ORF">DRJ04_01520</name>
</gene>
<dbReference type="AlphaFoldDB" id="A0A662DGB0"/>
<dbReference type="GO" id="GO:0003735">
    <property type="term" value="F:structural constituent of ribosome"/>
    <property type="evidence" value="ECO:0007669"/>
    <property type="project" value="InterPro"/>
</dbReference>
<evidence type="ECO:0000259" key="8">
    <source>
        <dbReference type="Pfam" id="PF14693"/>
    </source>
</evidence>
<dbReference type="InterPro" id="IPR001021">
    <property type="entry name" value="Ribosomal_bL25_long"/>
</dbReference>
<dbReference type="GO" id="GO:0006412">
    <property type="term" value="P:translation"/>
    <property type="evidence" value="ECO:0007669"/>
    <property type="project" value="UniProtKB-UniRule"/>
</dbReference>
<protein>
    <recommendedName>
        <fullName evidence="5">Large ribosomal subunit protein bL25</fullName>
    </recommendedName>
    <alternativeName>
        <fullName evidence="5">General stress protein CTC</fullName>
    </alternativeName>
</protein>
<dbReference type="CDD" id="cd00495">
    <property type="entry name" value="Ribosomal_L25_TL5_CTC"/>
    <property type="match status" value="1"/>
</dbReference>
<comment type="caution">
    <text evidence="9">The sequence shown here is derived from an EMBL/GenBank/DDBJ whole genome shotgun (WGS) entry which is preliminary data.</text>
</comment>
<dbReference type="NCBIfam" id="TIGR00731">
    <property type="entry name" value="bL25_bact_ctc"/>
    <property type="match status" value="1"/>
</dbReference>
<evidence type="ECO:0000256" key="4">
    <source>
        <dbReference type="ARBA" id="ARBA00023274"/>
    </source>
</evidence>
<dbReference type="InterPro" id="IPR011035">
    <property type="entry name" value="Ribosomal_bL25/Gln-tRNA_synth"/>
</dbReference>
<evidence type="ECO:0000313" key="10">
    <source>
        <dbReference type="Proteomes" id="UP000280417"/>
    </source>
</evidence>
<dbReference type="Proteomes" id="UP000280417">
    <property type="component" value="Unassembled WGS sequence"/>
</dbReference>
<dbReference type="PANTHER" id="PTHR33284">
    <property type="entry name" value="RIBOSOMAL PROTEIN L25/GLN-TRNA SYNTHETASE, ANTI-CODON-BINDING DOMAIN-CONTAINING PROTEIN"/>
    <property type="match status" value="1"/>
</dbReference>
<evidence type="ECO:0000256" key="2">
    <source>
        <dbReference type="ARBA" id="ARBA00022884"/>
    </source>
</evidence>
<dbReference type="Pfam" id="PF01386">
    <property type="entry name" value="Ribosomal_L25p"/>
    <property type="match status" value="1"/>
</dbReference>
<feature type="domain" description="Large ribosomal subunit protein bL25 L25" evidence="7">
    <location>
        <begin position="6"/>
        <end position="98"/>
    </location>
</feature>
<dbReference type="InterPro" id="IPR037121">
    <property type="entry name" value="Ribosomal_bL25_C"/>
</dbReference>
<evidence type="ECO:0000256" key="3">
    <source>
        <dbReference type="ARBA" id="ARBA00022980"/>
    </source>
</evidence>
<dbReference type="GO" id="GO:0022625">
    <property type="term" value="C:cytosolic large ribosomal subunit"/>
    <property type="evidence" value="ECO:0007669"/>
    <property type="project" value="TreeGrafter"/>
</dbReference>
<sequence>MGKSMLKVRIREKTGKAEARRLRRKGFIPGVLYGPHLEKGLPLEIEISQLKNFLSLLSEGERIITLQLLNKEGEEKREVIIKDTQYNWIKGRIEHLDFYEITRGEKISTEVPLRLVGEEAVTKKGGVIEQMVREVEVECLPENIPSYIDVNLKDLEIGDSIKVKDLQVSSEVKILTNPEEIVLSILSPISEAELEKLEEEKGVMAEEVEVIEKERKEEPKEEKESAKKGE</sequence>
<comment type="similarity">
    <text evidence="5">Belongs to the bacterial ribosomal protein bL25 family. CTC subfamily.</text>
</comment>
<dbReference type="Pfam" id="PF14693">
    <property type="entry name" value="Ribosomal_TL5_C"/>
    <property type="match status" value="1"/>
</dbReference>
<evidence type="ECO:0000259" key="7">
    <source>
        <dbReference type="Pfam" id="PF01386"/>
    </source>
</evidence>
<dbReference type="InterPro" id="IPR020930">
    <property type="entry name" value="Ribosomal_uL5_bac-type"/>
</dbReference>
<proteinExistence type="inferred from homology"/>
<keyword evidence="4 5" id="KW-0687">Ribonucleoprotein</keyword>
<evidence type="ECO:0000313" key="9">
    <source>
        <dbReference type="EMBL" id="RLE14884.1"/>
    </source>
</evidence>
<feature type="domain" description="Large ribosomal subunit protein bL25 beta" evidence="8">
    <location>
        <begin position="106"/>
        <end position="188"/>
    </location>
</feature>
<dbReference type="InterPro" id="IPR029751">
    <property type="entry name" value="Ribosomal_L25_dom"/>
</dbReference>
<keyword evidence="1 5" id="KW-0699">rRNA-binding</keyword>
<comment type="function">
    <text evidence="5">This is one of the proteins that binds to the 5S RNA in the ribosome where it forms part of the central protuberance.</text>
</comment>
<keyword evidence="3 5" id="KW-0689">Ribosomal protein</keyword>